<dbReference type="InterPro" id="IPR001173">
    <property type="entry name" value="Glyco_trans_2-like"/>
</dbReference>
<keyword evidence="5 7" id="KW-1133">Transmembrane helix</keyword>
<keyword evidence="6 7" id="KW-0472">Membrane</keyword>
<gene>
    <name evidence="10" type="ORF">ACFFHK_00950</name>
</gene>
<feature type="domain" description="Glycosyltransferase 2-like" evidence="8">
    <location>
        <begin position="533"/>
        <end position="658"/>
    </location>
</feature>
<dbReference type="Gene3D" id="3.90.550.10">
    <property type="entry name" value="Spore Coat Polysaccharide Biosynthesis Protein SpsA, Chain A"/>
    <property type="match status" value="1"/>
</dbReference>
<evidence type="ECO:0000256" key="1">
    <source>
        <dbReference type="ARBA" id="ARBA00004141"/>
    </source>
</evidence>
<dbReference type="GO" id="GO:0016757">
    <property type="term" value="F:glycosyltransferase activity"/>
    <property type="evidence" value="ECO:0007669"/>
    <property type="project" value="UniProtKB-KW"/>
</dbReference>
<organism evidence="10 11">
    <name type="scientific">Gallibacterium trehalosifermentans</name>
    <dbReference type="NCBI Taxonomy" id="516935"/>
    <lineage>
        <taxon>Bacteria</taxon>
        <taxon>Pseudomonadati</taxon>
        <taxon>Pseudomonadota</taxon>
        <taxon>Gammaproteobacteria</taxon>
        <taxon>Pasteurellales</taxon>
        <taxon>Pasteurellaceae</taxon>
        <taxon>Gallibacterium</taxon>
    </lineage>
</organism>
<evidence type="ECO:0000313" key="11">
    <source>
        <dbReference type="Proteomes" id="UP001589767"/>
    </source>
</evidence>
<evidence type="ECO:0000256" key="5">
    <source>
        <dbReference type="ARBA" id="ARBA00022989"/>
    </source>
</evidence>
<feature type="transmembrane region" description="Helical" evidence="7">
    <location>
        <begin position="108"/>
        <end position="128"/>
    </location>
</feature>
<dbReference type="EMBL" id="JBHLWB010000001">
    <property type="protein sequence ID" value="MFC0308274.1"/>
    <property type="molecule type" value="Genomic_DNA"/>
</dbReference>
<feature type="transmembrane region" description="Helical" evidence="7">
    <location>
        <begin position="251"/>
        <end position="268"/>
    </location>
</feature>
<name>A0ABV6GYS8_9PAST</name>
<protein>
    <submittedName>
        <fullName evidence="10">Glycosyltransferase</fullName>
        <ecNumber evidence="10">2.4.-.-</ecNumber>
    </submittedName>
</protein>
<sequence>MMDNLLFYPLIICFFYSIFYHFWYKKLFSFNPSVIKIIVFFVIVYIVSLFVNIYYFPYYQEYSVKIEDVIYNVKNNFFKIFYNIGFNLSLSDNFIIGWIIFKRSIKEIFVDIISTFGLFYLVYCWYLSYERRGFYIFCHAILSSTILVLLYSIGELLYFQGSESALKWLLATAPYLHVVENAGGYWPVKLIPNQLHSIFAEPSYLGIYGSVAFPVLFYYFIKSKSLFNWKIIFLLSSIIFILFLSQSRTSMLLFSIVLILTLLLSFSIKDKVYLFKFLLLLPISITIFFISSKYIDAYILNQNKSEAIRTIEQTETNKLYSLNSNSSSNRTINNSASSGMDYFISNNITSLSPSYNGRSNHSRYTVMNGDINIWLNNPFFGVSKLLRDTYLFSTIKDNKKENEELENWLTNITNQGFYMSGFPSLGYYTSELARGGVFSLLVFLFIPLFILYKFISYLFINKTCNKSIKLEIGIISIIIIIRLIAGITEHINIFYIYWVVLGLAFSFYKATKIEAVDNKSIIALVNDPRIKVSIIVPVYNKVAYLERCLDSIRNQLYINIQVILVDDGSTDGCSVICDNYAKLDHRFIAVHQQNQGVSSARNTGLEIADGEYVTFIDADDLVAPEYILYLLHAVQEQKCKISMCLIRMVDQAKNKENINVVENKSLFSKDGFNEKVSFNHNFILTDNLCRGPGVLYSRELIGSRKFPIDTPIGEDFYFFSINLMDCPYIAYSYNYLYGYCINPSSTMYLDKNYLNEVNIWNKVAKNLSTKSFFIKLAIYKSYALKLFFITNEIYQKDKSKEIKCEIIKRLRKNIKYIYNPISLFFGEKIGIVIRLFYILFCIYPPLGTYLYQKYHFIKYRKL</sequence>
<feature type="transmembrane region" description="Helical" evidence="7">
    <location>
        <begin position="831"/>
        <end position="851"/>
    </location>
</feature>
<comment type="subcellular location">
    <subcellularLocation>
        <location evidence="1">Membrane</location>
        <topology evidence="1">Multi-pass membrane protein</topology>
    </subcellularLocation>
</comment>
<comment type="caution">
    <text evidence="10">The sequence shown here is derived from an EMBL/GenBank/DDBJ whole genome shotgun (WGS) entry which is preliminary data.</text>
</comment>
<dbReference type="Pfam" id="PF04932">
    <property type="entry name" value="Wzy_C"/>
    <property type="match status" value="1"/>
</dbReference>
<dbReference type="RefSeq" id="WP_382367923.1">
    <property type="nucleotide sequence ID" value="NZ_JBHLWB010000001.1"/>
</dbReference>
<keyword evidence="2 10" id="KW-0328">Glycosyltransferase</keyword>
<evidence type="ECO:0000256" key="6">
    <source>
        <dbReference type="ARBA" id="ARBA00023136"/>
    </source>
</evidence>
<dbReference type="EC" id="2.4.-.-" evidence="10"/>
<evidence type="ECO:0000256" key="7">
    <source>
        <dbReference type="SAM" id="Phobius"/>
    </source>
</evidence>
<dbReference type="InterPro" id="IPR029044">
    <property type="entry name" value="Nucleotide-diphossugar_trans"/>
</dbReference>
<evidence type="ECO:0000259" key="8">
    <source>
        <dbReference type="Pfam" id="PF00535"/>
    </source>
</evidence>
<feature type="transmembrane region" description="Helical" evidence="7">
    <location>
        <begin position="227"/>
        <end position="244"/>
    </location>
</feature>
<dbReference type="Proteomes" id="UP001589767">
    <property type="component" value="Unassembled WGS sequence"/>
</dbReference>
<dbReference type="PANTHER" id="PTHR22916:SF51">
    <property type="entry name" value="GLYCOSYLTRANSFERASE EPSH-RELATED"/>
    <property type="match status" value="1"/>
</dbReference>
<dbReference type="Pfam" id="PF00535">
    <property type="entry name" value="Glycos_transf_2"/>
    <property type="match status" value="1"/>
</dbReference>
<feature type="transmembrane region" description="Helical" evidence="7">
    <location>
        <begin position="204"/>
        <end position="221"/>
    </location>
</feature>
<keyword evidence="3 10" id="KW-0808">Transferase</keyword>
<reference evidence="10 11" key="1">
    <citation type="submission" date="2024-09" db="EMBL/GenBank/DDBJ databases">
        <authorList>
            <person name="Sun Q."/>
            <person name="Mori K."/>
        </authorList>
    </citation>
    <scope>NUCLEOTIDE SEQUENCE [LARGE SCALE GENOMIC DNA]</scope>
    <source>
        <strain evidence="10 11">CCM 7539</strain>
    </source>
</reference>
<feature type="transmembrane region" description="Helical" evidence="7">
    <location>
        <begin position="134"/>
        <end position="159"/>
    </location>
</feature>
<proteinExistence type="predicted"/>
<dbReference type="CDD" id="cd00761">
    <property type="entry name" value="Glyco_tranf_GTA_type"/>
    <property type="match status" value="1"/>
</dbReference>
<keyword evidence="4 7" id="KW-0812">Transmembrane</keyword>
<evidence type="ECO:0000313" key="10">
    <source>
        <dbReference type="EMBL" id="MFC0308274.1"/>
    </source>
</evidence>
<dbReference type="PANTHER" id="PTHR22916">
    <property type="entry name" value="GLYCOSYLTRANSFERASE"/>
    <property type="match status" value="1"/>
</dbReference>
<evidence type="ECO:0000256" key="2">
    <source>
        <dbReference type="ARBA" id="ARBA00022676"/>
    </source>
</evidence>
<evidence type="ECO:0000259" key="9">
    <source>
        <dbReference type="Pfam" id="PF04932"/>
    </source>
</evidence>
<feature type="transmembrane region" description="Helical" evidence="7">
    <location>
        <begin position="274"/>
        <end position="295"/>
    </location>
</feature>
<feature type="transmembrane region" description="Helical" evidence="7">
    <location>
        <begin position="35"/>
        <end position="56"/>
    </location>
</feature>
<dbReference type="SUPFAM" id="SSF53448">
    <property type="entry name" value="Nucleotide-diphospho-sugar transferases"/>
    <property type="match status" value="1"/>
</dbReference>
<feature type="domain" description="O-antigen ligase-related" evidence="9">
    <location>
        <begin position="235"/>
        <end position="395"/>
    </location>
</feature>
<dbReference type="InterPro" id="IPR007016">
    <property type="entry name" value="O-antigen_ligase-rel_domated"/>
</dbReference>
<feature type="transmembrane region" description="Helical" evidence="7">
    <location>
        <begin position="80"/>
        <end position="101"/>
    </location>
</feature>
<feature type="transmembrane region" description="Helical" evidence="7">
    <location>
        <begin position="6"/>
        <end position="23"/>
    </location>
</feature>
<accession>A0ABV6GYS8</accession>
<feature type="transmembrane region" description="Helical" evidence="7">
    <location>
        <begin position="437"/>
        <end position="455"/>
    </location>
</feature>
<keyword evidence="11" id="KW-1185">Reference proteome</keyword>
<evidence type="ECO:0000256" key="3">
    <source>
        <dbReference type="ARBA" id="ARBA00022679"/>
    </source>
</evidence>
<evidence type="ECO:0000256" key="4">
    <source>
        <dbReference type="ARBA" id="ARBA00022692"/>
    </source>
</evidence>